<sequence length="42" mass="4467">MGKHGDGQGGQQGDQNPSPQEQDGQWTRPIPGPETDPAPNKK</sequence>
<keyword evidence="3" id="KW-1185">Reference proteome</keyword>
<evidence type="ECO:0000256" key="1">
    <source>
        <dbReference type="SAM" id="MobiDB-lite"/>
    </source>
</evidence>
<dbReference type="EMBL" id="VIWT01000001">
    <property type="protein sequence ID" value="TWF98730.1"/>
    <property type="molecule type" value="Genomic_DNA"/>
</dbReference>
<reference evidence="2 3" key="1">
    <citation type="submission" date="2019-06" db="EMBL/GenBank/DDBJ databases">
        <title>Sequencing the genomes of 1000 actinobacteria strains.</title>
        <authorList>
            <person name="Klenk H.-P."/>
        </authorList>
    </citation>
    <scope>NUCLEOTIDE SEQUENCE [LARGE SCALE GENOMIC DNA]</scope>
    <source>
        <strain evidence="2 3">DSM 44826</strain>
    </source>
</reference>
<name>A0A561UH82_9ACTN</name>
<dbReference type="RefSeq" id="WP_281292675.1">
    <property type="nucleotide sequence ID" value="NZ_BAAAMZ010000012.1"/>
</dbReference>
<protein>
    <submittedName>
        <fullName evidence="2">Uncharacterized protein</fullName>
    </submittedName>
</protein>
<dbReference type="Proteomes" id="UP000317940">
    <property type="component" value="Unassembled WGS sequence"/>
</dbReference>
<proteinExistence type="predicted"/>
<comment type="caution">
    <text evidence="2">The sequence shown here is derived from an EMBL/GenBank/DDBJ whole genome shotgun (WGS) entry which is preliminary data.</text>
</comment>
<evidence type="ECO:0000313" key="2">
    <source>
        <dbReference type="EMBL" id="TWF98730.1"/>
    </source>
</evidence>
<feature type="compositionally biased region" description="Polar residues" evidence="1">
    <location>
        <begin position="16"/>
        <end position="25"/>
    </location>
</feature>
<gene>
    <name evidence="2" type="ORF">FHX73_112552</name>
</gene>
<dbReference type="AlphaFoldDB" id="A0A561UH82"/>
<evidence type="ECO:0000313" key="3">
    <source>
        <dbReference type="Proteomes" id="UP000317940"/>
    </source>
</evidence>
<accession>A0A561UH82</accession>
<organism evidence="2 3">
    <name type="scientific">Kitasatospora viridis</name>
    <dbReference type="NCBI Taxonomy" id="281105"/>
    <lineage>
        <taxon>Bacteria</taxon>
        <taxon>Bacillati</taxon>
        <taxon>Actinomycetota</taxon>
        <taxon>Actinomycetes</taxon>
        <taxon>Kitasatosporales</taxon>
        <taxon>Streptomycetaceae</taxon>
        <taxon>Kitasatospora</taxon>
    </lineage>
</organism>
<feature type="region of interest" description="Disordered" evidence="1">
    <location>
        <begin position="1"/>
        <end position="42"/>
    </location>
</feature>